<dbReference type="GO" id="GO:0005856">
    <property type="term" value="C:cytoskeleton"/>
    <property type="evidence" value="ECO:0007669"/>
    <property type="project" value="UniProtKB-ARBA"/>
</dbReference>
<comment type="similarity">
    <text evidence="7 8">Belongs to the TRAFAC class TrmE-Era-EngA-EngB-Septin-like GTPase superfamily. Septin GTPase family.</text>
</comment>
<dbReference type="GO" id="GO:0051301">
    <property type="term" value="P:cell division"/>
    <property type="evidence" value="ECO:0007669"/>
    <property type="project" value="UniProtKB-KW"/>
</dbReference>
<evidence type="ECO:0000313" key="11">
    <source>
        <dbReference type="EMBL" id="CBY39592.1"/>
    </source>
</evidence>
<evidence type="ECO:0000256" key="3">
    <source>
        <dbReference type="ARBA" id="ARBA00022741"/>
    </source>
</evidence>
<dbReference type="AlphaFoldDB" id="E4YVV7"/>
<keyword evidence="4 9" id="KW-0175">Coiled coil</keyword>
<dbReference type="InterPro" id="IPR027417">
    <property type="entry name" value="P-loop_NTPase"/>
</dbReference>
<gene>
    <name evidence="11" type="ORF">GSOID_T00020167001</name>
</gene>
<dbReference type="InterPro" id="IPR030379">
    <property type="entry name" value="G_SEPTIN_dom"/>
</dbReference>
<proteinExistence type="inferred from homology"/>
<keyword evidence="6" id="KW-0131">Cell cycle</keyword>
<evidence type="ECO:0000256" key="2">
    <source>
        <dbReference type="ARBA" id="ARBA00022618"/>
    </source>
</evidence>
<dbReference type="Gene3D" id="3.40.50.300">
    <property type="entry name" value="P-loop containing nucleotide triphosphate hydrolases"/>
    <property type="match status" value="1"/>
</dbReference>
<evidence type="ECO:0000256" key="8">
    <source>
        <dbReference type="RuleBase" id="RU004560"/>
    </source>
</evidence>
<dbReference type="Pfam" id="PF00735">
    <property type="entry name" value="Septin"/>
    <property type="match status" value="1"/>
</dbReference>
<accession>E4YVV7</accession>
<name>E4YVV7_OIKDI</name>
<evidence type="ECO:0000256" key="4">
    <source>
        <dbReference type="ARBA" id="ARBA00023054"/>
    </source>
</evidence>
<dbReference type="EMBL" id="FN655585">
    <property type="protein sequence ID" value="CBY39592.1"/>
    <property type="molecule type" value="Genomic_DNA"/>
</dbReference>
<dbReference type="SUPFAM" id="SSF52540">
    <property type="entry name" value="P-loop containing nucleoside triphosphate hydrolases"/>
    <property type="match status" value="1"/>
</dbReference>
<evidence type="ECO:0000256" key="1">
    <source>
        <dbReference type="ARBA" id="ARBA00004626"/>
    </source>
</evidence>
<sequence length="417" mass="48625">MKKDLRPDSAKIKTEASNNYVGFANLPNQLYRKAVKDGFEFTLMVVGESGLGKSTLTNSLFLTDIYGAEYPGPSQRIKKTSKVEQTRIAVKESGVQLNLSIVDTPGFGDEVNNDKCWDPIIEFIESQFELFLNGESRVERPCKIQDTRVHCCLYFIAPTGHGLKPLDIEFMRRLHDKVNIIPLIAKADTLTPDECHEFKREILREIELHKINIYKFPDGVDDEEARANKKIRERIPFAVIGSNPRFATQLRARQYPWGICEIENEEHCDFKVLRDMLIRTNMQDLVDLTAMVHYENFRADKLSKLMSGNAKSTTSPLHQLDVERREHKNKMKRMEAEMEQVFELKVKEKISRLNDSEIELQRRHEQQKKKLEAEFAEIDLKRREFEKEKADFEYSIREFQDKIQTSDKKKKKNASLF</sequence>
<dbReference type="FunFam" id="3.40.50.300:FF:000162">
    <property type="entry name" value="septin-7 isoform X1"/>
    <property type="match status" value="1"/>
</dbReference>
<dbReference type="InterPro" id="IPR016491">
    <property type="entry name" value="Septin"/>
</dbReference>
<evidence type="ECO:0000256" key="5">
    <source>
        <dbReference type="ARBA" id="ARBA00023134"/>
    </source>
</evidence>
<feature type="coiled-coil region" evidence="9">
    <location>
        <begin position="317"/>
        <end position="388"/>
    </location>
</feature>
<evidence type="ECO:0000256" key="7">
    <source>
        <dbReference type="PIRNR" id="PIRNR006698"/>
    </source>
</evidence>
<evidence type="ECO:0000259" key="10">
    <source>
        <dbReference type="PROSITE" id="PS51719"/>
    </source>
</evidence>
<protein>
    <recommendedName>
        <fullName evidence="7">Septin</fullName>
    </recommendedName>
</protein>
<feature type="domain" description="Septin-type G" evidence="10">
    <location>
        <begin position="37"/>
        <end position="304"/>
    </location>
</feature>
<reference evidence="11" key="1">
    <citation type="journal article" date="2010" name="Science">
        <title>Plasticity of animal genome architecture unmasked by rapid evolution of a pelagic tunicate.</title>
        <authorList>
            <person name="Denoeud F."/>
            <person name="Henriet S."/>
            <person name="Mungpakdee S."/>
            <person name="Aury J.M."/>
            <person name="Da Silva C."/>
            <person name="Brinkmann H."/>
            <person name="Mikhaleva J."/>
            <person name="Olsen L.C."/>
            <person name="Jubin C."/>
            <person name="Canestro C."/>
            <person name="Bouquet J.M."/>
            <person name="Danks G."/>
            <person name="Poulain J."/>
            <person name="Campsteijn C."/>
            <person name="Adamski M."/>
            <person name="Cross I."/>
            <person name="Yadetie F."/>
            <person name="Muffato M."/>
            <person name="Louis A."/>
            <person name="Butcher S."/>
            <person name="Tsagkogeorga G."/>
            <person name="Konrad A."/>
            <person name="Singh S."/>
            <person name="Jensen M.F."/>
            <person name="Cong E.H."/>
            <person name="Eikeseth-Otteraa H."/>
            <person name="Noel B."/>
            <person name="Anthouard V."/>
            <person name="Porcel B.M."/>
            <person name="Kachouri-Lafond R."/>
            <person name="Nishino A."/>
            <person name="Ugolini M."/>
            <person name="Chourrout P."/>
            <person name="Nishida H."/>
            <person name="Aasland R."/>
            <person name="Huzurbazar S."/>
            <person name="Westhof E."/>
            <person name="Delsuc F."/>
            <person name="Lehrach H."/>
            <person name="Reinhardt R."/>
            <person name="Weissenbach J."/>
            <person name="Roy S.W."/>
            <person name="Artiguenave F."/>
            <person name="Postlethwait J.H."/>
            <person name="Manak J.R."/>
            <person name="Thompson E.M."/>
            <person name="Jaillon O."/>
            <person name="Du Pasquier L."/>
            <person name="Boudinot P."/>
            <person name="Liberles D.A."/>
            <person name="Volff J.N."/>
            <person name="Philippe H."/>
            <person name="Lenhard B."/>
            <person name="Roest Crollius H."/>
            <person name="Wincker P."/>
            <person name="Chourrout D."/>
        </authorList>
    </citation>
    <scope>NUCLEOTIDE SEQUENCE [LARGE SCALE GENOMIC DNA]</scope>
</reference>
<keyword evidence="5 8" id="KW-0342">GTP-binding</keyword>
<dbReference type="GO" id="GO:0005525">
    <property type="term" value="F:GTP binding"/>
    <property type="evidence" value="ECO:0007669"/>
    <property type="project" value="UniProtKB-UniRule"/>
</dbReference>
<comment type="subcellular location">
    <subcellularLocation>
        <location evidence="1">Cleavage furrow</location>
    </subcellularLocation>
</comment>
<dbReference type="CDD" id="cd01850">
    <property type="entry name" value="CDC_Septin"/>
    <property type="match status" value="1"/>
</dbReference>
<dbReference type="Proteomes" id="UP000011014">
    <property type="component" value="Unassembled WGS sequence"/>
</dbReference>
<keyword evidence="3 8" id="KW-0547">Nucleotide-binding</keyword>
<evidence type="ECO:0000256" key="9">
    <source>
        <dbReference type="SAM" id="Coils"/>
    </source>
</evidence>
<evidence type="ECO:0000256" key="6">
    <source>
        <dbReference type="ARBA" id="ARBA00023306"/>
    </source>
</evidence>
<organism evidence="11">
    <name type="scientific">Oikopleura dioica</name>
    <name type="common">Tunicate</name>
    <dbReference type="NCBI Taxonomy" id="34765"/>
    <lineage>
        <taxon>Eukaryota</taxon>
        <taxon>Metazoa</taxon>
        <taxon>Chordata</taxon>
        <taxon>Tunicata</taxon>
        <taxon>Appendicularia</taxon>
        <taxon>Copelata</taxon>
        <taxon>Oikopleuridae</taxon>
        <taxon>Oikopleura</taxon>
    </lineage>
</organism>
<keyword evidence="2" id="KW-0132">Cell division</keyword>
<dbReference type="PANTHER" id="PTHR18884">
    <property type="entry name" value="SEPTIN"/>
    <property type="match status" value="1"/>
</dbReference>
<dbReference type="PROSITE" id="PS51719">
    <property type="entry name" value="G_SEPTIN"/>
    <property type="match status" value="1"/>
</dbReference>
<dbReference type="GO" id="GO:0032154">
    <property type="term" value="C:cleavage furrow"/>
    <property type="evidence" value="ECO:0007669"/>
    <property type="project" value="UniProtKB-SubCell"/>
</dbReference>
<dbReference type="PIRSF" id="PIRSF006698">
    <property type="entry name" value="Septin"/>
    <property type="match status" value="1"/>
</dbReference>